<dbReference type="InterPro" id="IPR049306">
    <property type="entry name" value="GLV1-2"/>
</dbReference>
<accession>A0AA36E0U7</accession>
<proteinExistence type="predicted"/>
<dbReference type="Pfam" id="PF21529">
    <property type="entry name" value="GLV1-2"/>
    <property type="match status" value="1"/>
</dbReference>
<evidence type="ECO:0000313" key="3">
    <source>
        <dbReference type="EMBL" id="CAI9278696.1"/>
    </source>
</evidence>
<dbReference type="Proteomes" id="UP001177003">
    <property type="component" value="Chromosome 4"/>
</dbReference>
<feature type="chain" id="PRO_5041341012" evidence="2">
    <location>
        <begin position="24"/>
        <end position="124"/>
    </location>
</feature>
<evidence type="ECO:0000313" key="4">
    <source>
        <dbReference type="Proteomes" id="UP001177003"/>
    </source>
</evidence>
<name>A0AA36E0U7_LACSI</name>
<gene>
    <name evidence="3" type="ORF">LSALG_LOCUS18543</name>
</gene>
<dbReference type="AlphaFoldDB" id="A0AA36E0U7"/>
<protein>
    <submittedName>
        <fullName evidence="3">Uncharacterized protein</fullName>
    </submittedName>
</protein>
<evidence type="ECO:0000256" key="2">
    <source>
        <dbReference type="SAM" id="SignalP"/>
    </source>
</evidence>
<keyword evidence="4" id="KW-1185">Reference proteome</keyword>
<feature type="region of interest" description="Disordered" evidence="1">
    <location>
        <begin position="72"/>
        <end position="96"/>
    </location>
</feature>
<organism evidence="3 4">
    <name type="scientific">Lactuca saligna</name>
    <name type="common">Willowleaf lettuce</name>
    <dbReference type="NCBI Taxonomy" id="75948"/>
    <lineage>
        <taxon>Eukaryota</taxon>
        <taxon>Viridiplantae</taxon>
        <taxon>Streptophyta</taxon>
        <taxon>Embryophyta</taxon>
        <taxon>Tracheophyta</taxon>
        <taxon>Spermatophyta</taxon>
        <taxon>Magnoliopsida</taxon>
        <taxon>eudicotyledons</taxon>
        <taxon>Gunneridae</taxon>
        <taxon>Pentapetalae</taxon>
        <taxon>asterids</taxon>
        <taxon>campanulids</taxon>
        <taxon>Asterales</taxon>
        <taxon>Asteraceae</taxon>
        <taxon>Cichorioideae</taxon>
        <taxon>Cichorieae</taxon>
        <taxon>Lactucinae</taxon>
        <taxon>Lactuca</taxon>
    </lineage>
</organism>
<sequence>MEFKVLMVMLLSVALSVLLVINGASLTSHQEQTSHDLAQENWFGYAAMPRKLLLNQKVEGIKDKNLVHNEALSGESRKEAAAAASEQTMHEGSDLTPLFSMDYTSVRKRRPVHNKSLPTTTTFP</sequence>
<dbReference type="EMBL" id="OX465080">
    <property type="protein sequence ID" value="CAI9278696.1"/>
    <property type="molecule type" value="Genomic_DNA"/>
</dbReference>
<evidence type="ECO:0000256" key="1">
    <source>
        <dbReference type="SAM" id="MobiDB-lite"/>
    </source>
</evidence>
<reference evidence="3" key="1">
    <citation type="submission" date="2023-04" db="EMBL/GenBank/DDBJ databases">
        <authorList>
            <person name="Vijverberg K."/>
            <person name="Xiong W."/>
            <person name="Schranz E."/>
        </authorList>
    </citation>
    <scope>NUCLEOTIDE SEQUENCE</scope>
</reference>
<keyword evidence="2" id="KW-0732">Signal</keyword>
<feature type="signal peptide" evidence="2">
    <location>
        <begin position="1"/>
        <end position="23"/>
    </location>
</feature>